<feature type="compositionally biased region" description="Polar residues" evidence="1">
    <location>
        <begin position="590"/>
        <end position="605"/>
    </location>
</feature>
<keyword evidence="2" id="KW-0812">Transmembrane</keyword>
<reference evidence="3" key="1">
    <citation type="journal article" date="2023" name="Mol. Phylogenet. Evol.">
        <title>Genome-scale phylogeny and comparative genomics of the fungal order Sordariales.</title>
        <authorList>
            <person name="Hensen N."/>
            <person name="Bonometti L."/>
            <person name="Westerberg I."/>
            <person name="Brannstrom I.O."/>
            <person name="Guillou S."/>
            <person name="Cros-Aarteil S."/>
            <person name="Calhoun S."/>
            <person name="Haridas S."/>
            <person name="Kuo A."/>
            <person name="Mondo S."/>
            <person name="Pangilinan J."/>
            <person name="Riley R."/>
            <person name="LaButti K."/>
            <person name="Andreopoulos B."/>
            <person name="Lipzen A."/>
            <person name="Chen C."/>
            <person name="Yan M."/>
            <person name="Daum C."/>
            <person name="Ng V."/>
            <person name="Clum A."/>
            <person name="Steindorff A."/>
            <person name="Ohm R.A."/>
            <person name="Martin F."/>
            <person name="Silar P."/>
            <person name="Natvig D.O."/>
            <person name="Lalanne C."/>
            <person name="Gautier V."/>
            <person name="Ament-Velasquez S.L."/>
            <person name="Kruys A."/>
            <person name="Hutchinson M.I."/>
            <person name="Powell A.J."/>
            <person name="Barry K."/>
            <person name="Miller A.N."/>
            <person name="Grigoriev I.V."/>
            <person name="Debuchy R."/>
            <person name="Gladieux P."/>
            <person name="Hiltunen Thoren M."/>
            <person name="Johannesson H."/>
        </authorList>
    </citation>
    <scope>NUCLEOTIDE SEQUENCE</scope>
    <source>
        <strain evidence="3">PSN293</strain>
    </source>
</reference>
<comment type="caution">
    <text evidence="3">The sequence shown here is derived from an EMBL/GenBank/DDBJ whole genome shotgun (WGS) entry which is preliminary data.</text>
</comment>
<accession>A0AAN7B087</accession>
<feature type="transmembrane region" description="Helical" evidence="2">
    <location>
        <begin position="672"/>
        <end position="690"/>
    </location>
</feature>
<dbReference type="Proteomes" id="UP001301769">
    <property type="component" value="Unassembled WGS sequence"/>
</dbReference>
<organism evidence="3 4">
    <name type="scientific">Rhypophila decipiens</name>
    <dbReference type="NCBI Taxonomy" id="261697"/>
    <lineage>
        <taxon>Eukaryota</taxon>
        <taxon>Fungi</taxon>
        <taxon>Dikarya</taxon>
        <taxon>Ascomycota</taxon>
        <taxon>Pezizomycotina</taxon>
        <taxon>Sordariomycetes</taxon>
        <taxon>Sordariomycetidae</taxon>
        <taxon>Sordariales</taxon>
        <taxon>Naviculisporaceae</taxon>
        <taxon>Rhypophila</taxon>
    </lineage>
</organism>
<evidence type="ECO:0000256" key="2">
    <source>
        <dbReference type="SAM" id="Phobius"/>
    </source>
</evidence>
<feature type="non-terminal residue" evidence="3">
    <location>
        <position position="1142"/>
    </location>
</feature>
<sequence>IPDYKPVPLRTPFLVFLFVFIAGTFAFLEYQVHDLPPLRYSVIKQDGAGRAKQQDTSESIELNSIGKTPTSTPTWQISLPHTPVSFVTITRAAPARRALMRAPEPEPDARPPDTVYPSPAAPVSYCGWYPPRWINDGASQYLLWNLQEYIQTFVTDDPSWCPCRASMEKWGSEEIENELHYLHDWWDTDDEGCKSVMIAIESVNYYKWGLIYTPAAVTGEETEYRYYSYSTPPPQASSQIWPLPSKAAGGDIMLPMVVRTAGTEVMDVFGNKVKPTETATFPVNFYSKPPWGFGLLPPTTLPCYLKSNKHFWSMQECTSLPVSTTMSILWWQLPLSRPTLTSAVTTETGFSTTSSDVVGMSLAIPTSTAKQGSSIQHQPACTSCDTITSTTRFTTIKSSPASETPTQEPFMTDSSALIGLVTSTTSPESKLPDIAASTSSTRAQLVGPETDSESRSMTAEPEISTPHRSDMMRPESSFTTSLIPIGVLVPIGQSSLKPTTFISSTFRPSSQTLTPSESLSKPKTASQMLAAGALPKTDTENAADLAGPTSDMQDETLTSSLNTATMIVVPSPRPSSHPSGEVINSLPVTISSQPSQNLGSHSIGYNSSNPNDSQQPSLLTSLPLAMTPTSSVTPTTPTTTRRNRPAQSPEPHPPGPVSPEVQSSFSNLRSEASYLLASVIPVLLTTLLSIPIQVFSSSLNCLLAFRGLTRHHTSGAGGQLSDTLLLSRNPSLVSSQITSFRFLKRYRDPLPMVNMLLGVLSLILVPISSEVIRLESTRDSGCDEDDFNNRYSRAFIRVCAFGLRKSGGLIRFAEVILCVMGFLVLLLGLMLGRWRSGIGPARGEGEPWSIAHMNGLLASCGELAKVLRGVDCEKDTDVKREMKMALDGMRFRLSWVPASAPAGKGEQRQMTWMYGLEIIRPALEDKTSIRLTTRNPPQRKPTIGETSKTGGGRRFWFPSMPNELSLRFLALLFTVGLLALILVYENTIAPDTAFERFMDSQSFGVRILFTVFGTVISLFWGYYFSQTGLTPEQSIYLSPPSDVFVGLYRSVLHTRDFHSFNIALAALLAKFTPILLSNIPFYNTVTFKIHEACTWMAVVVLAYMVLVLAGGLMVFCGWSAVNLPVKVDTMAGCMYYVCDSRM</sequence>
<reference evidence="3" key="2">
    <citation type="submission" date="2023-05" db="EMBL/GenBank/DDBJ databases">
        <authorList>
            <consortium name="Lawrence Berkeley National Laboratory"/>
            <person name="Steindorff A."/>
            <person name="Hensen N."/>
            <person name="Bonometti L."/>
            <person name="Westerberg I."/>
            <person name="Brannstrom I.O."/>
            <person name="Guillou S."/>
            <person name="Cros-Aarteil S."/>
            <person name="Calhoun S."/>
            <person name="Haridas S."/>
            <person name="Kuo A."/>
            <person name="Mondo S."/>
            <person name="Pangilinan J."/>
            <person name="Riley R."/>
            <person name="Labutti K."/>
            <person name="Andreopoulos B."/>
            <person name="Lipzen A."/>
            <person name="Chen C."/>
            <person name="Yanf M."/>
            <person name="Daum C."/>
            <person name="Ng V."/>
            <person name="Clum A."/>
            <person name="Ohm R."/>
            <person name="Martin F."/>
            <person name="Silar P."/>
            <person name="Natvig D."/>
            <person name="Lalanne C."/>
            <person name="Gautier V."/>
            <person name="Ament-Velasquez S.L."/>
            <person name="Kruys A."/>
            <person name="Hutchinson M.I."/>
            <person name="Powell A.J."/>
            <person name="Barry K."/>
            <person name="Miller A.N."/>
            <person name="Grigoriev I.V."/>
            <person name="Debuchy R."/>
            <person name="Gladieux P."/>
            <person name="Thoren M.H."/>
            <person name="Johannesson H."/>
        </authorList>
    </citation>
    <scope>NUCLEOTIDE SEQUENCE</scope>
    <source>
        <strain evidence="3">PSN293</strain>
    </source>
</reference>
<feature type="region of interest" description="Disordered" evidence="1">
    <location>
        <begin position="590"/>
        <end position="663"/>
    </location>
</feature>
<dbReference type="EMBL" id="MU858266">
    <property type="protein sequence ID" value="KAK4207936.1"/>
    <property type="molecule type" value="Genomic_DNA"/>
</dbReference>
<feature type="compositionally biased region" description="Polar residues" evidence="1">
    <location>
        <begin position="504"/>
        <end position="527"/>
    </location>
</feature>
<feature type="transmembrane region" description="Helical" evidence="2">
    <location>
        <begin position="12"/>
        <end position="30"/>
    </location>
</feature>
<feature type="region of interest" description="Disordered" evidence="1">
    <location>
        <begin position="504"/>
        <end position="553"/>
    </location>
</feature>
<evidence type="ECO:0000313" key="3">
    <source>
        <dbReference type="EMBL" id="KAK4207936.1"/>
    </source>
</evidence>
<protein>
    <submittedName>
        <fullName evidence="3">Uncharacterized protein</fullName>
    </submittedName>
</protein>
<evidence type="ECO:0000313" key="4">
    <source>
        <dbReference type="Proteomes" id="UP001301769"/>
    </source>
</evidence>
<feature type="compositionally biased region" description="Low complexity" evidence="1">
    <location>
        <begin position="606"/>
        <end position="640"/>
    </location>
</feature>
<feature type="non-terminal residue" evidence="3">
    <location>
        <position position="1"/>
    </location>
</feature>
<gene>
    <name evidence="3" type="ORF">QBC37DRAFT_255872</name>
</gene>
<feature type="transmembrane region" description="Helical" evidence="2">
    <location>
        <begin position="812"/>
        <end position="832"/>
    </location>
</feature>
<feature type="transmembrane region" description="Helical" evidence="2">
    <location>
        <begin position="1094"/>
        <end position="1121"/>
    </location>
</feature>
<name>A0AAN7B087_9PEZI</name>
<keyword evidence="4" id="KW-1185">Reference proteome</keyword>
<feature type="transmembrane region" description="Helical" evidence="2">
    <location>
        <begin position="1003"/>
        <end position="1024"/>
    </location>
</feature>
<feature type="transmembrane region" description="Helical" evidence="2">
    <location>
        <begin position="750"/>
        <end position="769"/>
    </location>
</feature>
<feature type="region of interest" description="Disordered" evidence="1">
    <location>
        <begin position="424"/>
        <end position="474"/>
    </location>
</feature>
<feature type="compositionally biased region" description="Pro residues" evidence="1">
    <location>
        <begin position="648"/>
        <end position="657"/>
    </location>
</feature>
<evidence type="ECO:0000256" key="1">
    <source>
        <dbReference type="SAM" id="MobiDB-lite"/>
    </source>
</evidence>
<dbReference type="AlphaFoldDB" id="A0AAN7B087"/>
<keyword evidence="2" id="KW-1133">Transmembrane helix</keyword>
<feature type="transmembrane region" description="Helical" evidence="2">
    <location>
        <begin position="964"/>
        <end position="983"/>
    </location>
</feature>
<proteinExistence type="predicted"/>
<feature type="transmembrane region" description="Helical" evidence="2">
    <location>
        <begin position="1062"/>
        <end position="1082"/>
    </location>
</feature>
<keyword evidence="2" id="KW-0472">Membrane</keyword>